<dbReference type="InterPro" id="IPR002656">
    <property type="entry name" value="Acyl_transf_3_dom"/>
</dbReference>
<protein>
    <submittedName>
        <fullName evidence="3">Acyltransferase family protein</fullName>
    </submittedName>
</protein>
<sequence>MTQPIQPAVSKRNAWVDYAKGIGIFLVVVGHTLRGLISDHILSDSVWASTLDRWIYAFHMPLFFLITGFFIQRSVSNRSFNHFFVNKLKTIAYPYFVWSILQGTIQLLVAQTGATNRSLQVTQLLQVVYNPLMQFWFLYVLFLIVIAYAALQKMGATPYFFLGLSGLLYAVVPLMQGFPWGVLILVCKYALYVGIGAFLRTRFDLNRLEQLSSTRLASIGAVSFVSLTAAVVLRLSTVYWLVPAIALLGIIWVCTIAALLAKHNIGSCLRSWGRASLEIYVAHTLFSACWRIVLSRGLNIEAASLHLLGGIAIGLYGPLTVCYLAQRWQISYLFTLSAFGQRQTST</sequence>
<evidence type="ECO:0000259" key="2">
    <source>
        <dbReference type="Pfam" id="PF01757"/>
    </source>
</evidence>
<feature type="transmembrane region" description="Helical" evidence="1">
    <location>
        <begin position="305"/>
        <end position="325"/>
    </location>
</feature>
<proteinExistence type="predicted"/>
<dbReference type="GO" id="GO:0016746">
    <property type="term" value="F:acyltransferase activity"/>
    <property type="evidence" value="ECO:0007669"/>
    <property type="project" value="UniProtKB-KW"/>
</dbReference>
<feature type="transmembrane region" description="Helical" evidence="1">
    <location>
        <begin position="158"/>
        <end position="176"/>
    </location>
</feature>
<name>A0ABW6IG33_9CYAN</name>
<evidence type="ECO:0000256" key="1">
    <source>
        <dbReference type="SAM" id="Phobius"/>
    </source>
</evidence>
<keyword evidence="3" id="KW-0012">Acyltransferase</keyword>
<feature type="domain" description="Acyltransferase 3" evidence="2">
    <location>
        <begin position="13"/>
        <end position="318"/>
    </location>
</feature>
<feature type="transmembrane region" description="Helical" evidence="1">
    <location>
        <begin position="21"/>
        <end position="42"/>
    </location>
</feature>
<dbReference type="Pfam" id="PF01757">
    <property type="entry name" value="Acyl_transf_3"/>
    <property type="match status" value="1"/>
</dbReference>
<feature type="transmembrane region" description="Helical" evidence="1">
    <location>
        <begin position="92"/>
        <end position="113"/>
    </location>
</feature>
<dbReference type="InterPro" id="IPR052734">
    <property type="entry name" value="Nod_factor_acetyltransferase"/>
</dbReference>
<keyword evidence="4" id="KW-1185">Reference proteome</keyword>
<dbReference type="PANTHER" id="PTHR37312">
    <property type="entry name" value="MEMBRANE-BOUND ACYLTRANSFERASE YKRP-RELATED"/>
    <property type="match status" value="1"/>
</dbReference>
<feature type="transmembrane region" description="Helical" evidence="1">
    <location>
        <begin position="133"/>
        <end position="151"/>
    </location>
</feature>
<reference evidence="3 4" key="1">
    <citation type="submission" date="2024-10" db="EMBL/GenBank/DDBJ databases">
        <authorList>
            <person name="Ratan Roy A."/>
            <person name="Morales Sandoval P.H."/>
            <person name="De Los Santos Villalobos S."/>
            <person name="Chakraborty S."/>
            <person name="Mukherjee J."/>
        </authorList>
    </citation>
    <scope>NUCLEOTIDE SEQUENCE [LARGE SCALE GENOMIC DNA]</scope>
    <source>
        <strain evidence="3 4">S1</strain>
    </source>
</reference>
<keyword evidence="1" id="KW-0472">Membrane</keyword>
<comment type="caution">
    <text evidence="3">The sequence shown here is derived from an EMBL/GenBank/DDBJ whole genome shotgun (WGS) entry which is preliminary data.</text>
</comment>
<dbReference type="RefSeq" id="WP_377965589.1">
    <property type="nucleotide sequence ID" value="NZ_JBHZOL010000078.1"/>
</dbReference>
<dbReference type="Proteomes" id="UP001600165">
    <property type="component" value="Unassembled WGS sequence"/>
</dbReference>
<keyword evidence="1" id="KW-1133">Transmembrane helix</keyword>
<evidence type="ECO:0000313" key="4">
    <source>
        <dbReference type="Proteomes" id="UP001600165"/>
    </source>
</evidence>
<dbReference type="PANTHER" id="PTHR37312:SF1">
    <property type="entry name" value="MEMBRANE-BOUND ACYLTRANSFERASE YKRP-RELATED"/>
    <property type="match status" value="1"/>
</dbReference>
<accession>A0ABW6IG33</accession>
<feature type="transmembrane region" description="Helical" evidence="1">
    <location>
        <begin position="54"/>
        <end position="71"/>
    </location>
</feature>
<dbReference type="EMBL" id="JBHZOL010000078">
    <property type="protein sequence ID" value="MFE4107151.1"/>
    <property type="molecule type" value="Genomic_DNA"/>
</dbReference>
<keyword evidence="3" id="KW-0808">Transferase</keyword>
<feature type="transmembrane region" description="Helical" evidence="1">
    <location>
        <begin position="213"/>
        <end position="233"/>
    </location>
</feature>
<gene>
    <name evidence="3" type="ORF">ACFVKH_12720</name>
</gene>
<organism evidence="3 4">
    <name type="scientific">Almyronema epifaneia S1</name>
    <dbReference type="NCBI Taxonomy" id="2991925"/>
    <lineage>
        <taxon>Bacteria</taxon>
        <taxon>Bacillati</taxon>
        <taxon>Cyanobacteriota</taxon>
        <taxon>Cyanophyceae</taxon>
        <taxon>Nodosilineales</taxon>
        <taxon>Nodosilineaceae</taxon>
        <taxon>Almyronema</taxon>
        <taxon>Almyronema epifaneia</taxon>
    </lineage>
</organism>
<feature type="transmembrane region" description="Helical" evidence="1">
    <location>
        <begin position="239"/>
        <end position="260"/>
    </location>
</feature>
<keyword evidence="1" id="KW-0812">Transmembrane</keyword>
<feature type="transmembrane region" description="Helical" evidence="1">
    <location>
        <begin position="272"/>
        <end position="293"/>
    </location>
</feature>
<evidence type="ECO:0000313" key="3">
    <source>
        <dbReference type="EMBL" id="MFE4107151.1"/>
    </source>
</evidence>
<feature type="transmembrane region" description="Helical" evidence="1">
    <location>
        <begin position="182"/>
        <end position="201"/>
    </location>
</feature>